<evidence type="ECO:0000313" key="2">
    <source>
        <dbReference type="Proteomes" id="UP000179266"/>
    </source>
</evidence>
<dbReference type="AlphaFoldDB" id="A0A1F7RMH3"/>
<dbReference type="EMBL" id="MGDD01000306">
    <property type="protein sequence ID" value="OGL42776.1"/>
    <property type="molecule type" value="Genomic_DNA"/>
</dbReference>
<organism evidence="1 2">
    <name type="scientific">Candidatus Schekmanbacteria bacterium RBG_13_48_7</name>
    <dbReference type="NCBI Taxonomy" id="1817878"/>
    <lineage>
        <taxon>Bacteria</taxon>
        <taxon>Candidatus Schekmaniibacteriota</taxon>
    </lineage>
</organism>
<reference evidence="1 2" key="1">
    <citation type="journal article" date="2016" name="Nat. Commun.">
        <title>Thousands of microbial genomes shed light on interconnected biogeochemical processes in an aquifer system.</title>
        <authorList>
            <person name="Anantharaman K."/>
            <person name="Brown C.T."/>
            <person name="Hug L.A."/>
            <person name="Sharon I."/>
            <person name="Castelle C.J."/>
            <person name="Probst A.J."/>
            <person name="Thomas B.C."/>
            <person name="Singh A."/>
            <person name="Wilkins M.J."/>
            <person name="Karaoz U."/>
            <person name="Brodie E.L."/>
            <person name="Williams K.H."/>
            <person name="Hubbard S.S."/>
            <person name="Banfield J.F."/>
        </authorList>
    </citation>
    <scope>NUCLEOTIDE SEQUENCE [LARGE SCALE GENOMIC DNA]</scope>
</reference>
<proteinExistence type="predicted"/>
<comment type="caution">
    <text evidence="1">The sequence shown here is derived from an EMBL/GenBank/DDBJ whole genome shotgun (WGS) entry which is preliminary data.</text>
</comment>
<accession>A0A1F7RMH3</accession>
<gene>
    <name evidence="1" type="ORF">A2161_04235</name>
</gene>
<protein>
    <submittedName>
        <fullName evidence="1">Uncharacterized protein</fullName>
    </submittedName>
</protein>
<dbReference type="Proteomes" id="UP000179266">
    <property type="component" value="Unassembled WGS sequence"/>
</dbReference>
<evidence type="ECO:0000313" key="1">
    <source>
        <dbReference type="EMBL" id="OGL42776.1"/>
    </source>
</evidence>
<sequence length="61" mass="7240">MLDIPVLSDENQYFWMNTQYKCFLVDDPGSMLILLRFYRTLNDTSSRGRLYLAGRANQKFL</sequence>
<name>A0A1F7RMH3_9BACT</name>